<feature type="region of interest" description="Disordered" evidence="1">
    <location>
        <begin position="230"/>
        <end position="338"/>
    </location>
</feature>
<comment type="caution">
    <text evidence="2">The sequence shown here is derived from an EMBL/GenBank/DDBJ whole genome shotgun (WGS) entry which is preliminary data.</text>
</comment>
<dbReference type="Gene3D" id="2.180.10.10">
    <property type="entry name" value="RHS repeat-associated core"/>
    <property type="match status" value="1"/>
</dbReference>
<gene>
    <name evidence="2" type="ORF">ALP83_03144</name>
</gene>
<dbReference type="EMBL" id="RBRZ01000108">
    <property type="protein sequence ID" value="RMR54067.1"/>
    <property type="molecule type" value="Genomic_DNA"/>
</dbReference>
<feature type="compositionally biased region" description="Pro residues" evidence="1">
    <location>
        <begin position="305"/>
        <end position="322"/>
    </location>
</feature>
<feature type="compositionally biased region" description="Polar residues" evidence="1">
    <location>
        <begin position="236"/>
        <end position="264"/>
    </location>
</feature>
<dbReference type="NCBIfam" id="TIGR03696">
    <property type="entry name" value="Rhs_assc_core"/>
    <property type="match status" value="1"/>
</dbReference>
<evidence type="ECO:0000256" key="1">
    <source>
        <dbReference type="SAM" id="MobiDB-lite"/>
    </source>
</evidence>
<dbReference type="InterPro" id="IPR050708">
    <property type="entry name" value="T6SS_VgrG/RHS"/>
</dbReference>
<sequence length="362" mass="39526">MPESALADEVGSLAFLLAVQHEITRPELRFYHRSPQVMFMSSASPVVLCTYHYDATDRLADCSPAGQGRTRLFYQKSRLATQIQGQIQHTLLRTDEHLLAHLSVENNQNDCLLLATDQQQSVIAAQGLEFAYTPYGHRHPSGPASLPGFTGQRVDPVTGHYLLGNGYRAFNPVLMRFNSPDSLSPFGEGGVNAYGYCEADPVNRVDPGGHWPTFLVKILKRASRVKQRLLGRKGSQDSLSSPLLDRSGSTQVTLSTNSVSSHTSAPGVIDGSQFVVPPPRPPKTGQLNGIPPVLPPRNARSSVIPPKPPRPPKNMPPPPLPPKNGKAVNSPSPPRRTIVSIAGEKMDIREAVRKLEQWIPKT</sequence>
<dbReference type="PANTHER" id="PTHR32305:SF15">
    <property type="entry name" value="PROTEIN RHSA-RELATED"/>
    <property type="match status" value="1"/>
</dbReference>
<proteinExistence type="predicted"/>
<dbReference type="AlphaFoldDB" id="A0A7Z6UEZ7"/>
<evidence type="ECO:0000313" key="2">
    <source>
        <dbReference type="EMBL" id="RMR54067.1"/>
    </source>
</evidence>
<accession>A0A7Z6UEZ7</accession>
<reference evidence="2 3" key="1">
    <citation type="submission" date="2018-08" db="EMBL/GenBank/DDBJ databases">
        <title>Recombination of ecologically and evolutionarily significant loci maintains genetic cohesion in the Pseudomonas syringae species complex.</title>
        <authorList>
            <person name="Dillon M."/>
            <person name="Thakur S."/>
            <person name="Almeida R.N.D."/>
            <person name="Weir B.S."/>
            <person name="Guttman D.S."/>
        </authorList>
    </citation>
    <scope>NUCLEOTIDE SEQUENCE [LARGE SCALE GENOMIC DNA]</scope>
    <source>
        <strain evidence="2 3">ICMP 19198</strain>
    </source>
</reference>
<organism evidence="2 3">
    <name type="scientific">Pseudomonas syringae pv. actinidiae</name>
    <dbReference type="NCBI Taxonomy" id="103796"/>
    <lineage>
        <taxon>Bacteria</taxon>
        <taxon>Pseudomonadati</taxon>
        <taxon>Pseudomonadota</taxon>
        <taxon>Gammaproteobacteria</taxon>
        <taxon>Pseudomonadales</taxon>
        <taxon>Pseudomonadaceae</taxon>
        <taxon>Pseudomonas</taxon>
        <taxon>Pseudomonas syringae</taxon>
    </lineage>
</organism>
<dbReference type="InterPro" id="IPR022385">
    <property type="entry name" value="Rhs_assc_core"/>
</dbReference>
<dbReference type="Proteomes" id="UP000281806">
    <property type="component" value="Unassembled WGS sequence"/>
</dbReference>
<dbReference type="PANTHER" id="PTHR32305">
    <property type="match status" value="1"/>
</dbReference>
<name>A0A7Z6UEZ7_PSESF</name>
<evidence type="ECO:0000313" key="3">
    <source>
        <dbReference type="Proteomes" id="UP000281806"/>
    </source>
</evidence>
<protein>
    <submittedName>
        <fullName evidence="2">YD repeat protein</fullName>
    </submittedName>
</protein>
<dbReference type="SUPFAM" id="SSF56399">
    <property type="entry name" value="ADP-ribosylation"/>
    <property type="match status" value="1"/>
</dbReference>